<dbReference type="InterPro" id="IPR052193">
    <property type="entry name" value="Peptidase_C59"/>
</dbReference>
<evidence type="ECO:0000313" key="7">
    <source>
        <dbReference type="Proteomes" id="UP000800097"/>
    </source>
</evidence>
<comment type="similarity">
    <text evidence="1">Belongs to the peptidase C59 family.</text>
</comment>
<dbReference type="PANTHER" id="PTHR35527">
    <property type="entry name" value="CHOLOYLGLYCINE HYDROLASE"/>
    <property type="match status" value="1"/>
</dbReference>
<dbReference type="Pfam" id="PF02275">
    <property type="entry name" value="CBAH"/>
    <property type="match status" value="1"/>
</dbReference>
<dbReference type="InterPro" id="IPR029132">
    <property type="entry name" value="CBAH/NAAA_C"/>
</dbReference>
<keyword evidence="4" id="KW-0732">Signal</keyword>
<feature type="domain" description="Choloylglycine hydrolase/NAAA C-terminal" evidence="5">
    <location>
        <begin position="23"/>
        <end position="314"/>
    </location>
</feature>
<dbReference type="SUPFAM" id="SSF56235">
    <property type="entry name" value="N-terminal nucleophile aminohydrolases (Ntn hydrolases)"/>
    <property type="match status" value="1"/>
</dbReference>
<dbReference type="OrthoDB" id="63199at2759"/>
<dbReference type="RefSeq" id="XP_033652072.1">
    <property type="nucleotide sequence ID" value="XM_033801953.1"/>
</dbReference>
<feature type="chain" id="PRO_5025683087" evidence="4">
    <location>
        <begin position="23"/>
        <end position="379"/>
    </location>
</feature>
<evidence type="ECO:0000256" key="3">
    <source>
        <dbReference type="SAM" id="MobiDB-lite"/>
    </source>
</evidence>
<reference evidence="6" key="1">
    <citation type="journal article" date="2020" name="Stud. Mycol.">
        <title>101 Dothideomycetes genomes: a test case for predicting lifestyles and emergence of pathogens.</title>
        <authorList>
            <person name="Haridas S."/>
            <person name="Albert R."/>
            <person name="Binder M."/>
            <person name="Bloem J."/>
            <person name="Labutti K."/>
            <person name="Salamov A."/>
            <person name="Andreopoulos B."/>
            <person name="Baker S."/>
            <person name="Barry K."/>
            <person name="Bills G."/>
            <person name="Bluhm B."/>
            <person name="Cannon C."/>
            <person name="Castanera R."/>
            <person name="Culley D."/>
            <person name="Daum C."/>
            <person name="Ezra D."/>
            <person name="Gonzalez J."/>
            <person name="Henrissat B."/>
            <person name="Kuo A."/>
            <person name="Liang C."/>
            <person name="Lipzen A."/>
            <person name="Lutzoni F."/>
            <person name="Magnuson J."/>
            <person name="Mondo S."/>
            <person name="Nolan M."/>
            <person name="Ohm R."/>
            <person name="Pangilinan J."/>
            <person name="Park H.-J."/>
            <person name="Ramirez L."/>
            <person name="Alfaro M."/>
            <person name="Sun H."/>
            <person name="Tritt A."/>
            <person name="Yoshinaga Y."/>
            <person name="Zwiers L.-H."/>
            <person name="Turgeon B."/>
            <person name="Goodwin S."/>
            <person name="Spatafora J."/>
            <person name="Crous P."/>
            <person name="Grigoriev I."/>
        </authorList>
    </citation>
    <scope>NUCLEOTIDE SEQUENCE</scope>
    <source>
        <strain evidence="6">CBS 379.55</strain>
    </source>
</reference>
<dbReference type="AlphaFoldDB" id="A0A6A6JEE2"/>
<dbReference type="PANTHER" id="PTHR35527:SF2">
    <property type="entry name" value="HYDROLASE"/>
    <property type="match status" value="1"/>
</dbReference>
<evidence type="ECO:0000256" key="4">
    <source>
        <dbReference type="SAM" id="SignalP"/>
    </source>
</evidence>
<name>A0A6A6JEE2_WESOR</name>
<feature type="signal peptide" evidence="4">
    <location>
        <begin position="1"/>
        <end position="22"/>
    </location>
</feature>
<evidence type="ECO:0000313" key="6">
    <source>
        <dbReference type="EMBL" id="KAF2274533.1"/>
    </source>
</evidence>
<evidence type="ECO:0000256" key="2">
    <source>
        <dbReference type="ARBA" id="ARBA00022801"/>
    </source>
</evidence>
<keyword evidence="7" id="KW-1185">Reference proteome</keyword>
<dbReference type="GO" id="GO:0016787">
    <property type="term" value="F:hydrolase activity"/>
    <property type="evidence" value="ECO:0007669"/>
    <property type="project" value="UniProtKB-KW"/>
</dbReference>
<dbReference type="Proteomes" id="UP000800097">
    <property type="component" value="Unassembled WGS sequence"/>
</dbReference>
<sequence length="379" mass="40951">MFRSATSTVCLPLLLFADLSYACTRVSYTSGEKDGSRVVIGRTLDWSMPPFSSMYAFPAGLQRNGSAGENSLEWVSKYGSVITTIYDILTMDGVNTEGLHGGFLYLAGTDFGTRNSSLPGLSISLWLQYFLDNYRTVAEAKADLMNTSGAPRFQVRSRGVIPGLPTVGHLVLGDASGDNLVMEYLDGKLQLYHSHDYQVMTNEPPYDEQLMIQRYLKTMANTTLPGTPSPIDRFARMADNLRQAPVASTMTEAITIVQSLLRTISTTLRSQTASVSNAATVSRTMADTKDGRYFFESATDPVSLWVSLNALDLSPRGTVKKLSLDPRNGTGLAGRHGEATHEFVDAEPYVPLLANSEKGDGTGGSGPVTLPGIGTFPPS</sequence>
<keyword evidence="2 6" id="KW-0378">Hydrolase</keyword>
<proteinExistence type="inferred from homology"/>
<evidence type="ECO:0000256" key="1">
    <source>
        <dbReference type="ARBA" id="ARBA00006625"/>
    </source>
</evidence>
<dbReference type="GeneID" id="54555128"/>
<gene>
    <name evidence="6" type="ORF">EI97DRAFT_477090</name>
</gene>
<evidence type="ECO:0000259" key="5">
    <source>
        <dbReference type="Pfam" id="PF02275"/>
    </source>
</evidence>
<organism evidence="6 7">
    <name type="scientific">Westerdykella ornata</name>
    <dbReference type="NCBI Taxonomy" id="318751"/>
    <lineage>
        <taxon>Eukaryota</taxon>
        <taxon>Fungi</taxon>
        <taxon>Dikarya</taxon>
        <taxon>Ascomycota</taxon>
        <taxon>Pezizomycotina</taxon>
        <taxon>Dothideomycetes</taxon>
        <taxon>Pleosporomycetidae</taxon>
        <taxon>Pleosporales</taxon>
        <taxon>Sporormiaceae</taxon>
        <taxon>Westerdykella</taxon>
    </lineage>
</organism>
<dbReference type="Gene3D" id="3.60.60.10">
    <property type="entry name" value="Penicillin V Acylase, Chain A"/>
    <property type="match status" value="1"/>
</dbReference>
<accession>A0A6A6JEE2</accession>
<dbReference type="InterPro" id="IPR029055">
    <property type="entry name" value="Ntn_hydrolases_N"/>
</dbReference>
<feature type="region of interest" description="Disordered" evidence="3">
    <location>
        <begin position="356"/>
        <end position="379"/>
    </location>
</feature>
<dbReference type="EMBL" id="ML986502">
    <property type="protein sequence ID" value="KAF2274533.1"/>
    <property type="molecule type" value="Genomic_DNA"/>
</dbReference>
<protein>
    <submittedName>
        <fullName evidence="6">N-terminal nucleophile aminohydrolase</fullName>
    </submittedName>
</protein>